<keyword evidence="10 15" id="KW-0067">ATP-binding</keyword>
<evidence type="ECO:0000259" key="17">
    <source>
        <dbReference type="Pfam" id="PF02769"/>
    </source>
</evidence>
<evidence type="ECO:0000256" key="6">
    <source>
        <dbReference type="ARBA" id="ARBA00022490"/>
    </source>
</evidence>
<evidence type="ECO:0000256" key="14">
    <source>
        <dbReference type="ARBA" id="ARBA00049057"/>
    </source>
</evidence>
<dbReference type="Pfam" id="PF02769">
    <property type="entry name" value="AIRS_C"/>
    <property type="match status" value="1"/>
</dbReference>
<dbReference type="Gene3D" id="3.90.650.10">
    <property type="entry name" value="PurM-like C-terminal domain"/>
    <property type="match status" value="1"/>
</dbReference>
<feature type="domain" description="PurM-like N-terminal" evidence="16">
    <location>
        <begin position="72"/>
        <end position="176"/>
    </location>
</feature>
<evidence type="ECO:0000256" key="9">
    <source>
        <dbReference type="ARBA" id="ARBA00022755"/>
    </source>
</evidence>
<evidence type="ECO:0000256" key="3">
    <source>
        <dbReference type="ARBA" id="ARBA00010280"/>
    </source>
</evidence>
<dbReference type="GO" id="GO:0005524">
    <property type="term" value="F:ATP binding"/>
    <property type="evidence" value="ECO:0007669"/>
    <property type="project" value="UniProtKB-KW"/>
</dbReference>
<comment type="caution">
    <text evidence="18">The sequence shown here is derived from an EMBL/GenBank/DDBJ whole genome shotgun (WGS) entry which is preliminary data.</text>
</comment>
<dbReference type="HAMAP" id="MF_00741">
    <property type="entry name" value="AIRS"/>
    <property type="match status" value="1"/>
</dbReference>
<dbReference type="GO" id="GO:0046084">
    <property type="term" value="P:adenine biosynthetic process"/>
    <property type="evidence" value="ECO:0007669"/>
    <property type="project" value="TreeGrafter"/>
</dbReference>
<proteinExistence type="inferred from homology"/>
<evidence type="ECO:0000256" key="13">
    <source>
        <dbReference type="ARBA" id="ARBA00033093"/>
    </source>
</evidence>
<organism evidence="18 19">
    <name type="scientific">Actinotalea ferrariae CF5-4</name>
    <dbReference type="NCBI Taxonomy" id="948458"/>
    <lineage>
        <taxon>Bacteria</taxon>
        <taxon>Bacillati</taxon>
        <taxon>Actinomycetota</taxon>
        <taxon>Actinomycetes</taxon>
        <taxon>Micrococcales</taxon>
        <taxon>Cellulomonadaceae</taxon>
        <taxon>Actinotalea</taxon>
    </lineage>
</organism>
<evidence type="ECO:0000256" key="10">
    <source>
        <dbReference type="ARBA" id="ARBA00022840"/>
    </source>
</evidence>
<dbReference type="SUPFAM" id="SSF55326">
    <property type="entry name" value="PurM N-terminal domain-like"/>
    <property type="match status" value="1"/>
</dbReference>
<dbReference type="NCBIfam" id="TIGR00878">
    <property type="entry name" value="purM"/>
    <property type="match status" value="1"/>
</dbReference>
<evidence type="ECO:0000256" key="7">
    <source>
        <dbReference type="ARBA" id="ARBA00022598"/>
    </source>
</evidence>
<dbReference type="GO" id="GO:0006189">
    <property type="term" value="P:'de novo' IMP biosynthetic process"/>
    <property type="evidence" value="ECO:0007669"/>
    <property type="project" value="UniProtKB-UniRule"/>
</dbReference>
<dbReference type="InterPro" id="IPR036676">
    <property type="entry name" value="PurM-like_C_sf"/>
</dbReference>
<dbReference type="InterPro" id="IPR010918">
    <property type="entry name" value="PurM-like_C_dom"/>
</dbReference>
<dbReference type="Pfam" id="PF00586">
    <property type="entry name" value="AIRS"/>
    <property type="match status" value="1"/>
</dbReference>
<dbReference type="CDD" id="cd02196">
    <property type="entry name" value="PurM"/>
    <property type="match status" value="1"/>
</dbReference>
<evidence type="ECO:0000313" key="19">
    <source>
        <dbReference type="Proteomes" id="UP000019753"/>
    </source>
</evidence>
<comment type="subcellular location">
    <subcellularLocation>
        <location evidence="1 15">Cytoplasm</location>
    </subcellularLocation>
</comment>
<keyword evidence="6 15" id="KW-0963">Cytoplasm</keyword>
<dbReference type="InterPro" id="IPR016188">
    <property type="entry name" value="PurM-like_N"/>
</dbReference>
<dbReference type="PANTHER" id="PTHR10520:SF12">
    <property type="entry name" value="TRIFUNCTIONAL PURINE BIOSYNTHETIC PROTEIN ADENOSINE-3"/>
    <property type="match status" value="1"/>
</dbReference>
<gene>
    <name evidence="15" type="primary">purM</name>
    <name evidence="18" type="ORF">N866_12565</name>
</gene>
<dbReference type="Gene3D" id="3.30.1330.10">
    <property type="entry name" value="PurM-like, N-terminal domain"/>
    <property type="match status" value="1"/>
</dbReference>
<dbReference type="InterPro" id="IPR036921">
    <property type="entry name" value="PurM-like_N_sf"/>
</dbReference>
<evidence type="ECO:0000259" key="16">
    <source>
        <dbReference type="Pfam" id="PF00586"/>
    </source>
</evidence>
<dbReference type="GO" id="GO:0004637">
    <property type="term" value="F:phosphoribosylamine-glycine ligase activity"/>
    <property type="evidence" value="ECO:0007669"/>
    <property type="project" value="TreeGrafter"/>
</dbReference>
<dbReference type="AlphaFoldDB" id="A0A021VZ02"/>
<dbReference type="FunFam" id="3.30.1330.10:FF:000001">
    <property type="entry name" value="Phosphoribosylformylglycinamidine cyclo-ligase"/>
    <property type="match status" value="1"/>
</dbReference>
<comment type="similarity">
    <text evidence="3 15">Belongs to the AIR synthase family.</text>
</comment>
<dbReference type="InterPro" id="IPR004733">
    <property type="entry name" value="PurM_cligase"/>
</dbReference>
<sequence length="379" mass="39061">MTGRHAQPVGDAPAGGVTYAAAGVDTEAGDRAVELMKDAVRATHGPAVLGGVGGFAGLFDLSLVARYRHPLLATSTDGVGTKVAIAQAMDVHDTIGFDLVGMVVDDIVVVGAEPLFMTDYIATGRVVPERMAAVVRGIAAACSETGTALVGGETAEHPGLLGPDEYDVAGAATGIVEADDVLGPERVREGDVVLAMASSGLHSNGYSLVRRVLEVSGWGLEREVAELGRTVGEELLEPTRLYTRPCLELARAEGAAVHAYSHVTGGGLAANLARVLPTGLVAEVDRAAWTVPPVFEMVRRLGGVPWEDLERTLNLGVGMVAVVAPEAVDRALVALGERGVPAWVLGTVQADDGAQGPDVVRGTKGVDGGAVRMRGAYRV</sequence>
<keyword evidence="8 15" id="KW-0547">Nucleotide-binding</keyword>
<accession>A0A021VZ02</accession>
<dbReference type="GO" id="GO:0005829">
    <property type="term" value="C:cytosol"/>
    <property type="evidence" value="ECO:0007669"/>
    <property type="project" value="TreeGrafter"/>
</dbReference>
<evidence type="ECO:0000256" key="1">
    <source>
        <dbReference type="ARBA" id="ARBA00004496"/>
    </source>
</evidence>
<keyword evidence="19" id="KW-1185">Reference proteome</keyword>
<evidence type="ECO:0000256" key="4">
    <source>
        <dbReference type="ARBA" id="ARBA00013047"/>
    </source>
</evidence>
<protein>
    <recommendedName>
        <fullName evidence="5 15">Phosphoribosylformylglycinamidine cyclo-ligase</fullName>
        <ecNumber evidence="4 15">6.3.3.1</ecNumber>
    </recommendedName>
    <alternativeName>
        <fullName evidence="12 15">AIR synthase</fullName>
    </alternativeName>
    <alternativeName>
        <fullName evidence="13 15">AIRS</fullName>
    </alternativeName>
    <alternativeName>
        <fullName evidence="11 15">Phosphoribosyl-aminoimidazole synthetase</fullName>
    </alternativeName>
</protein>
<comment type="pathway">
    <text evidence="2 15">Purine metabolism; IMP biosynthesis via de novo pathway; 5-amino-1-(5-phospho-D-ribosyl)imidazole from N(2)-formyl-N(1)-(5-phospho-D-ribosyl)glycinamide: step 2/2.</text>
</comment>
<feature type="domain" description="PurM-like C-terminal" evidence="17">
    <location>
        <begin position="188"/>
        <end position="353"/>
    </location>
</feature>
<reference evidence="18 19" key="1">
    <citation type="submission" date="2014-01" db="EMBL/GenBank/DDBJ databases">
        <title>Actinotalea ferrariae CF5-4.</title>
        <authorList>
            <person name="Chen F."/>
            <person name="Li Y."/>
            <person name="Wang G."/>
        </authorList>
    </citation>
    <scope>NUCLEOTIDE SEQUENCE [LARGE SCALE GENOMIC DNA]</scope>
    <source>
        <strain evidence="18 19">CF5-4</strain>
    </source>
</reference>
<dbReference type="Proteomes" id="UP000019753">
    <property type="component" value="Unassembled WGS sequence"/>
</dbReference>
<keyword evidence="9 15" id="KW-0658">Purine biosynthesis</keyword>
<evidence type="ECO:0000256" key="15">
    <source>
        <dbReference type="HAMAP-Rule" id="MF_00741"/>
    </source>
</evidence>
<comment type="catalytic activity">
    <reaction evidence="14 15">
        <text>2-formamido-N(1)-(5-O-phospho-beta-D-ribosyl)acetamidine + ATP = 5-amino-1-(5-phospho-beta-D-ribosyl)imidazole + ADP + phosphate + H(+)</text>
        <dbReference type="Rhea" id="RHEA:23032"/>
        <dbReference type="ChEBI" id="CHEBI:15378"/>
        <dbReference type="ChEBI" id="CHEBI:30616"/>
        <dbReference type="ChEBI" id="CHEBI:43474"/>
        <dbReference type="ChEBI" id="CHEBI:137981"/>
        <dbReference type="ChEBI" id="CHEBI:147287"/>
        <dbReference type="ChEBI" id="CHEBI:456216"/>
        <dbReference type="EC" id="6.3.3.1"/>
    </reaction>
</comment>
<evidence type="ECO:0000256" key="11">
    <source>
        <dbReference type="ARBA" id="ARBA00031908"/>
    </source>
</evidence>
<dbReference type="FunFam" id="3.90.650.10:FF:000011">
    <property type="entry name" value="Phosphoribosylformylglycinamidine cyclo-ligase"/>
    <property type="match status" value="1"/>
</dbReference>
<evidence type="ECO:0000256" key="12">
    <source>
        <dbReference type="ARBA" id="ARBA00032931"/>
    </source>
</evidence>
<dbReference type="SUPFAM" id="SSF56042">
    <property type="entry name" value="PurM C-terminal domain-like"/>
    <property type="match status" value="1"/>
</dbReference>
<name>A0A021VZ02_9CELL</name>
<keyword evidence="7 15" id="KW-0436">Ligase</keyword>
<dbReference type="EMBL" id="AXCW01000037">
    <property type="protein sequence ID" value="EYR64317.1"/>
    <property type="molecule type" value="Genomic_DNA"/>
</dbReference>
<dbReference type="UniPathway" id="UPA00074">
    <property type="reaction ID" value="UER00129"/>
</dbReference>
<dbReference type="PANTHER" id="PTHR10520">
    <property type="entry name" value="TRIFUNCTIONAL PURINE BIOSYNTHETIC PROTEIN ADENOSINE-3-RELATED"/>
    <property type="match status" value="1"/>
</dbReference>
<evidence type="ECO:0000256" key="2">
    <source>
        <dbReference type="ARBA" id="ARBA00004686"/>
    </source>
</evidence>
<dbReference type="EC" id="6.3.3.1" evidence="4 15"/>
<evidence type="ECO:0000256" key="8">
    <source>
        <dbReference type="ARBA" id="ARBA00022741"/>
    </source>
</evidence>
<dbReference type="GO" id="GO:0004641">
    <property type="term" value="F:phosphoribosylformylglycinamidine cyclo-ligase activity"/>
    <property type="evidence" value="ECO:0007669"/>
    <property type="project" value="UniProtKB-UniRule"/>
</dbReference>
<evidence type="ECO:0000256" key="5">
    <source>
        <dbReference type="ARBA" id="ARBA00020367"/>
    </source>
</evidence>
<evidence type="ECO:0000313" key="18">
    <source>
        <dbReference type="EMBL" id="EYR64317.1"/>
    </source>
</evidence>